<sequence length="30" mass="3448">MAKIAQKKKNPDVYEVDEESLESFRTCGQC</sequence>
<proteinExistence type="predicted"/>
<gene>
    <name evidence="1" type="ORF">S06H3_42241</name>
</gene>
<protein>
    <submittedName>
        <fullName evidence="1">Uncharacterized protein</fullName>
    </submittedName>
</protein>
<reference evidence="1" key="1">
    <citation type="journal article" date="2014" name="Front. Microbiol.">
        <title>High frequency of phylogenetically diverse reductive dehalogenase-homologous genes in deep subseafloor sedimentary metagenomes.</title>
        <authorList>
            <person name="Kawai M."/>
            <person name="Futagami T."/>
            <person name="Toyoda A."/>
            <person name="Takaki Y."/>
            <person name="Nishi S."/>
            <person name="Hori S."/>
            <person name="Arai W."/>
            <person name="Tsubouchi T."/>
            <person name="Morono Y."/>
            <person name="Uchiyama I."/>
            <person name="Ito T."/>
            <person name="Fujiyama A."/>
            <person name="Inagaki F."/>
            <person name="Takami H."/>
        </authorList>
    </citation>
    <scope>NUCLEOTIDE SEQUENCE</scope>
    <source>
        <strain evidence="1">Expedition CK06-06</strain>
    </source>
</reference>
<dbReference type="EMBL" id="BARV01026104">
    <property type="protein sequence ID" value="GAI37112.1"/>
    <property type="molecule type" value="Genomic_DNA"/>
</dbReference>
<name>X1MZD8_9ZZZZ</name>
<evidence type="ECO:0000313" key="1">
    <source>
        <dbReference type="EMBL" id="GAI37112.1"/>
    </source>
</evidence>
<dbReference type="AlphaFoldDB" id="X1MZD8"/>
<accession>X1MZD8</accession>
<comment type="caution">
    <text evidence="1">The sequence shown here is derived from an EMBL/GenBank/DDBJ whole genome shotgun (WGS) entry which is preliminary data.</text>
</comment>
<organism evidence="1">
    <name type="scientific">marine sediment metagenome</name>
    <dbReference type="NCBI Taxonomy" id="412755"/>
    <lineage>
        <taxon>unclassified sequences</taxon>
        <taxon>metagenomes</taxon>
        <taxon>ecological metagenomes</taxon>
    </lineage>
</organism>
<feature type="non-terminal residue" evidence="1">
    <location>
        <position position="30"/>
    </location>
</feature>